<evidence type="ECO:0000313" key="3">
    <source>
        <dbReference type="Proteomes" id="UP000029392"/>
    </source>
</evidence>
<dbReference type="SUPFAM" id="SSF55136">
    <property type="entry name" value="Probable bacterial effector-binding domain"/>
    <property type="match status" value="1"/>
</dbReference>
<accession>A0A091BMY8</accession>
<dbReference type="STRING" id="1384054.N790_09550"/>
<dbReference type="eggNOG" id="COG3832">
    <property type="taxonomic scope" value="Bacteria"/>
</dbReference>
<evidence type="ECO:0000313" key="2">
    <source>
        <dbReference type="EMBL" id="KFN45695.1"/>
    </source>
</evidence>
<dbReference type="Gene3D" id="3.20.80.10">
    <property type="entry name" value="Regulatory factor, effector binding domain"/>
    <property type="match status" value="1"/>
</dbReference>
<feature type="compositionally biased region" description="Low complexity" evidence="1">
    <location>
        <begin position="422"/>
        <end position="431"/>
    </location>
</feature>
<feature type="region of interest" description="Disordered" evidence="1">
    <location>
        <begin position="408"/>
        <end position="440"/>
    </location>
</feature>
<dbReference type="Gene3D" id="3.30.530.20">
    <property type="match status" value="1"/>
</dbReference>
<reference evidence="2 3" key="1">
    <citation type="submission" date="2013-09" db="EMBL/GenBank/DDBJ databases">
        <title>Genome sequencing of Arenimonas malthae.</title>
        <authorList>
            <person name="Chen F."/>
            <person name="Wang G."/>
        </authorList>
    </citation>
    <scope>NUCLEOTIDE SEQUENCE [LARGE SCALE GENOMIC DNA]</scope>
    <source>
        <strain evidence="2 3">CC-JY-1</strain>
    </source>
</reference>
<evidence type="ECO:0008006" key="4">
    <source>
        <dbReference type="Google" id="ProtNLM"/>
    </source>
</evidence>
<dbReference type="SUPFAM" id="SSF55961">
    <property type="entry name" value="Bet v1-like"/>
    <property type="match status" value="1"/>
</dbReference>
<name>A0A091BMY8_9GAMM</name>
<organism evidence="2 3">
    <name type="scientific">Arenimonas malthae CC-JY-1</name>
    <dbReference type="NCBI Taxonomy" id="1384054"/>
    <lineage>
        <taxon>Bacteria</taxon>
        <taxon>Pseudomonadati</taxon>
        <taxon>Pseudomonadota</taxon>
        <taxon>Gammaproteobacteria</taxon>
        <taxon>Lysobacterales</taxon>
        <taxon>Lysobacteraceae</taxon>
        <taxon>Arenimonas</taxon>
    </lineage>
</organism>
<dbReference type="PATRIC" id="fig|1384054.3.peg.2021"/>
<dbReference type="InterPro" id="IPR023393">
    <property type="entry name" value="START-like_dom_sf"/>
</dbReference>
<dbReference type="InterPro" id="IPR011256">
    <property type="entry name" value="Reg_factor_effector_dom_sf"/>
</dbReference>
<dbReference type="AlphaFoldDB" id="A0A091BMY8"/>
<evidence type="ECO:0000256" key="1">
    <source>
        <dbReference type="SAM" id="MobiDB-lite"/>
    </source>
</evidence>
<comment type="caution">
    <text evidence="2">The sequence shown here is derived from an EMBL/GenBank/DDBJ whole genome shotgun (WGS) entry which is preliminary data.</text>
</comment>
<sequence length="440" mass="47406">MLFVVIGLFLPASRSVSHSVETNRPMSTVDDVLASFTRFKDWNALINHDPRMQLTISGPEKGVGAKLNYASNDRVVGAGSWELVEAIPGERLVYALDVPGRGENKKMTFTLERTGQRNQNVKITQRYTVDYGWDLLGRFAGLYVTDSIGDDIKRGLGKFSNLMATIPRFDYSQHPAEFAFVDVPAANVLSATATAKRSNDDIALAMTNQLKWIEQVMEKNKLEPAGPLRIITNEFGSDAYGFDVVMPVRKQGTGPADEAADAAAADEAPAADAVAAEGEADAAAEGEEAPVAKIAQEAVALGAPVPAAEPLETLDITIEGDKNPVVYLQVPHMRAAVTTYTGPSPGLPRVRDLVRAWAMVRGAETADRPFEDYRIDIKNMLAEDAEFQVYWPVKVNGEAPAEPVQLVPEPVAEEEGTPPPATEGEAAAEAPAEAETESAE</sequence>
<protein>
    <recommendedName>
        <fullName evidence="4">Polyketide cyclase</fullName>
    </recommendedName>
</protein>
<dbReference type="EMBL" id="AVCH01000178">
    <property type="protein sequence ID" value="KFN45695.1"/>
    <property type="molecule type" value="Genomic_DNA"/>
</dbReference>
<dbReference type="Proteomes" id="UP000029392">
    <property type="component" value="Unassembled WGS sequence"/>
</dbReference>
<gene>
    <name evidence="2" type="ORF">N790_09550</name>
</gene>
<proteinExistence type="predicted"/>
<keyword evidence="3" id="KW-1185">Reference proteome</keyword>